<protein>
    <submittedName>
        <fullName evidence="1">Uncharacterized protein</fullName>
    </submittedName>
</protein>
<dbReference type="InterPro" id="IPR044054">
    <property type="entry name" value="Rv0078B"/>
</dbReference>
<dbReference type="RefSeq" id="WP_395810383.1">
    <property type="nucleotide sequence ID" value="NZ_CP043494.1"/>
</dbReference>
<evidence type="ECO:0000313" key="2">
    <source>
        <dbReference type="Proteomes" id="UP001611383"/>
    </source>
</evidence>
<keyword evidence="2" id="KW-1185">Reference proteome</keyword>
<proteinExistence type="predicted"/>
<sequence>MDQDTEPRQRERYFELLRAQSPAERLRKAAALTQAARWMAEVGIRQRFPNADETEVRVRLAERLYGREVARRLFGAHTALLP</sequence>
<dbReference type="Proteomes" id="UP001611383">
    <property type="component" value="Chromosome"/>
</dbReference>
<gene>
    <name evidence="1" type="ORF">F0U60_46895</name>
</gene>
<accession>A0ABY9X5Z2</accession>
<name>A0ABY9X5Z2_9BACT</name>
<evidence type="ECO:0000313" key="1">
    <source>
        <dbReference type="EMBL" id="WNG50824.1"/>
    </source>
</evidence>
<dbReference type="Pfam" id="PF18993">
    <property type="entry name" value="Rv0078B"/>
    <property type="match status" value="1"/>
</dbReference>
<organism evidence="1 2">
    <name type="scientific">Archangium minus</name>
    <dbReference type="NCBI Taxonomy" id="83450"/>
    <lineage>
        <taxon>Bacteria</taxon>
        <taxon>Pseudomonadati</taxon>
        <taxon>Myxococcota</taxon>
        <taxon>Myxococcia</taxon>
        <taxon>Myxococcales</taxon>
        <taxon>Cystobacterineae</taxon>
        <taxon>Archangiaceae</taxon>
        <taxon>Archangium</taxon>
    </lineage>
</organism>
<dbReference type="EMBL" id="CP043494">
    <property type="protein sequence ID" value="WNG50824.1"/>
    <property type="molecule type" value="Genomic_DNA"/>
</dbReference>
<reference evidence="1 2" key="1">
    <citation type="submission" date="2019-08" db="EMBL/GenBank/DDBJ databases">
        <title>Archangium and Cystobacter genomes.</title>
        <authorList>
            <person name="Chen I.-C.K."/>
            <person name="Wielgoss S."/>
        </authorList>
    </citation>
    <scope>NUCLEOTIDE SEQUENCE [LARGE SCALE GENOMIC DNA]</scope>
    <source>
        <strain evidence="1 2">Cbm 6</strain>
    </source>
</reference>